<dbReference type="InterPro" id="IPR029062">
    <property type="entry name" value="Class_I_gatase-like"/>
</dbReference>
<keyword evidence="1" id="KW-0315">Glutamine amidotransferase</keyword>
<evidence type="ECO:0000313" key="1">
    <source>
        <dbReference type="EMBL" id="MDR7293101.1"/>
    </source>
</evidence>
<dbReference type="InterPro" id="IPR044668">
    <property type="entry name" value="PuuD-like"/>
</dbReference>
<name>A0ABU1YZB8_9MICC</name>
<dbReference type="SUPFAM" id="SSF52317">
    <property type="entry name" value="Class I glutamine amidotransferase-like"/>
    <property type="match status" value="1"/>
</dbReference>
<organism evidence="1 2">
    <name type="scientific">Pseudoglutamicibacter albus</name>
    <dbReference type="NCBI Taxonomy" id="98671"/>
    <lineage>
        <taxon>Bacteria</taxon>
        <taxon>Bacillati</taxon>
        <taxon>Actinomycetota</taxon>
        <taxon>Actinomycetes</taxon>
        <taxon>Micrococcales</taxon>
        <taxon>Micrococcaceae</taxon>
        <taxon>Pseudoglutamicibacter</taxon>
    </lineage>
</organism>
<dbReference type="RefSeq" id="WP_310245741.1">
    <property type="nucleotide sequence ID" value="NZ_JAVDXX010000001.1"/>
</dbReference>
<dbReference type="PANTHER" id="PTHR43235:SF1">
    <property type="entry name" value="GLUTAMINE AMIDOTRANSFERASE PB2B2.05-RELATED"/>
    <property type="match status" value="1"/>
</dbReference>
<dbReference type="InterPro" id="IPR011697">
    <property type="entry name" value="Peptidase_C26"/>
</dbReference>
<evidence type="ECO:0000313" key="2">
    <source>
        <dbReference type="Proteomes" id="UP001180715"/>
    </source>
</evidence>
<dbReference type="Pfam" id="PF07722">
    <property type="entry name" value="Peptidase_C26"/>
    <property type="match status" value="1"/>
</dbReference>
<dbReference type="PROSITE" id="PS51273">
    <property type="entry name" value="GATASE_TYPE_1"/>
    <property type="match status" value="1"/>
</dbReference>
<accession>A0ABU1YZB8</accession>
<comment type="caution">
    <text evidence="1">The sequence shown here is derived from an EMBL/GenBank/DDBJ whole genome shotgun (WGS) entry which is preliminary data.</text>
</comment>
<keyword evidence="2" id="KW-1185">Reference proteome</keyword>
<protein>
    <submittedName>
        <fullName evidence="1">Glutamine amidotransferase</fullName>
    </submittedName>
</protein>
<dbReference type="EMBL" id="JAVDXX010000001">
    <property type="protein sequence ID" value="MDR7293101.1"/>
    <property type="molecule type" value="Genomic_DNA"/>
</dbReference>
<dbReference type="Gene3D" id="3.40.50.880">
    <property type="match status" value="1"/>
</dbReference>
<reference evidence="1" key="1">
    <citation type="submission" date="2023-07" db="EMBL/GenBank/DDBJ databases">
        <title>Sequencing the genomes of 1000 actinobacteria strains.</title>
        <authorList>
            <person name="Klenk H.-P."/>
        </authorList>
    </citation>
    <scope>NUCLEOTIDE SEQUENCE</scope>
    <source>
        <strain evidence="1">DSM 13068</strain>
    </source>
</reference>
<dbReference type="Proteomes" id="UP001180715">
    <property type="component" value="Unassembled WGS sequence"/>
</dbReference>
<gene>
    <name evidence="1" type="ORF">J2S67_000369</name>
</gene>
<sequence length="259" mass="27957">MPEQTEVTEYRPVCEYRPVRIAMSYVMDAANVPVSYSDELHGLAAHTGRSLIEVGGHVQPWFVDALKPGRSASEVVAGAEAVIILGGADVHPGFYGLERERWPEVDLAGVSASADAFEIELVHETLAANKPLLGICRGLQIINVALGGTLIPEIGNPTIHKSPPDGDGWADHSVSLTAGSTLERIYGSAEITVRSAHHQAVDALAADLVPVATAPDGLVEAVEHRQHSRMLAVQWHPEDLNGDKTHLDALMTWLLRRFH</sequence>
<proteinExistence type="predicted"/>
<dbReference type="PANTHER" id="PTHR43235">
    <property type="entry name" value="GLUTAMINE AMIDOTRANSFERASE PB2B2.05-RELATED"/>
    <property type="match status" value="1"/>
</dbReference>